<reference evidence="3" key="1">
    <citation type="submission" date="2017-01" db="EMBL/GenBank/DDBJ databases">
        <authorList>
            <person name="Varghese N."/>
            <person name="Submissions S."/>
        </authorList>
    </citation>
    <scope>NUCLEOTIDE SEQUENCE [LARGE SCALE GENOMIC DNA]</scope>
    <source>
        <strain evidence="3">DSM 45196</strain>
    </source>
</reference>
<dbReference type="EMBL" id="FTOD01000001">
    <property type="protein sequence ID" value="SIS45129.1"/>
    <property type="molecule type" value="Genomic_DNA"/>
</dbReference>
<protein>
    <submittedName>
        <fullName evidence="2">Vancomycin resistance protein YoaR, contains peptidoglycan-binding and VanW domains</fullName>
    </submittedName>
</protein>
<feature type="compositionally biased region" description="Basic and acidic residues" evidence="1">
    <location>
        <begin position="313"/>
        <end position="326"/>
    </location>
</feature>
<dbReference type="AlphaFoldDB" id="A0A1N7J739"/>
<organism evidence="2 3">
    <name type="scientific">Kroppenstedtia eburnea</name>
    <dbReference type="NCBI Taxonomy" id="714067"/>
    <lineage>
        <taxon>Bacteria</taxon>
        <taxon>Bacillati</taxon>
        <taxon>Bacillota</taxon>
        <taxon>Bacilli</taxon>
        <taxon>Bacillales</taxon>
        <taxon>Thermoactinomycetaceae</taxon>
        <taxon>Kroppenstedtia</taxon>
    </lineage>
</organism>
<evidence type="ECO:0000256" key="1">
    <source>
        <dbReference type="SAM" id="MobiDB-lite"/>
    </source>
</evidence>
<dbReference type="PROSITE" id="PS51257">
    <property type="entry name" value="PROKAR_LIPOPROTEIN"/>
    <property type="match status" value="1"/>
</dbReference>
<keyword evidence="3" id="KW-1185">Reference proteome</keyword>
<gene>
    <name evidence="2" type="ORF">SAMN05421790_101798</name>
</gene>
<dbReference type="PANTHER" id="PTHR35788">
    <property type="entry name" value="EXPORTED PROTEIN-RELATED"/>
    <property type="match status" value="1"/>
</dbReference>
<proteinExistence type="predicted"/>
<accession>A0A1N7J739</accession>
<name>A0A1N7J739_9BACL</name>
<dbReference type="Proteomes" id="UP000186795">
    <property type="component" value="Unassembled WGS sequence"/>
</dbReference>
<dbReference type="PANTHER" id="PTHR35788:SF1">
    <property type="entry name" value="EXPORTED PROTEIN"/>
    <property type="match status" value="1"/>
</dbReference>
<dbReference type="InterPro" id="IPR007391">
    <property type="entry name" value="Vancomycin_resist_VanW"/>
</dbReference>
<evidence type="ECO:0000313" key="3">
    <source>
        <dbReference type="Proteomes" id="UP000186795"/>
    </source>
</evidence>
<sequence>MKMIGFWLSVLLFVCGCTPGDVHKKPVSKQREVKDHADAEVKARNQIKSLFIVKYEGKEWRLDLSQTGFDGIDPTTLDRDAFWRWFSQVEKEIDRQPKSAHFRGRQLVPHQNGRKVDRAEVNHWLDGIHHYLNRPLTVPVQIWSPPIMTETLKRIKEKHLASYSTVYNPHNANRAHNILLSARAIDHQVVNVGEVFSFNRTVGIRSSARGYRPAPVIVRGEYTEGVGGGICQTSSTLFNSVERAGLRVVQRVSHSKRVTYVPAGRDATVSWGGPDFQFQNQLNRPILIQATARYGRLTVNIYGSSAIRHHPKSTREAPKTMPETEKVPAPSKKRPLDEDVKKFQREPLPPDRISGNPEPTDAGGRVEQIRSPLSCPWDSPGSEVIR</sequence>
<evidence type="ECO:0000313" key="2">
    <source>
        <dbReference type="EMBL" id="SIS45129.1"/>
    </source>
</evidence>
<dbReference type="InterPro" id="IPR052913">
    <property type="entry name" value="Glycopeptide_resist_protein"/>
</dbReference>
<dbReference type="Pfam" id="PF04294">
    <property type="entry name" value="VanW"/>
    <property type="match status" value="1"/>
</dbReference>
<feature type="region of interest" description="Disordered" evidence="1">
    <location>
        <begin position="308"/>
        <end position="386"/>
    </location>
</feature>
<feature type="compositionally biased region" description="Basic and acidic residues" evidence="1">
    <location>
        <begin position="334"/>
        <end position="349"/>
    </location>
</feature>